<gene>
    <name evidence="2" type="ORF">BTO18_14910</name>
</gene>
<evidence type="ECO:0000256" key="1">
    <source>
        <dbReference type="SAM" id="Phobius"/>
    </source>
</evidence>
<evidence type="ECO:0000313" key="2">
    <source>
        <dbReference type="EMBL" id="PQJ80386.1"/>
    </source>
</evidence>
<feature type="transmembrane region" description="Helical" evidence="1">
    <location>
        <begin position="204"/>
        <end position="222"/>
    </location>
</feature>
<comment type="caution">
    <text evidence="2">The sequence shown here is derived from an EMBL/GenBank/DDBJ whole genome shotgun (WGS) entry which is preliminary data.</text>
</comment>
<proteinExistence type="predicted"/>
<feature type="transmembrane region" description="Helical" evidence="1">
    <location>
        <begin position="171"/>
        <end position="192"/>
    </location>
</feature>
<sequence length="285" mass="33458">MLKKITRIFDKQVLFWEKPNILKRISNFLVIAFIICSIISLLVYFNFIDVGRFNMLFIHPFFAIEVAFTIILILELLSLIFILPKSVSISLGKQFELLSLIFLRNAFKEFSHLDEFLVWEDSKTVIYKMITYSFGALFIFIVMGITQRLNRKIRLSETFVNQLQFVRIKKILALFLLLSFFLIGANDIYFLFKTGKYLHSFDTFYTVLIFTDIIIVLVALRYTINFYRVFRYSAYVLATILIRISLTMESYYDVFLGAITSVFILLLSLAYIHIQKGLTAKELKS</sequence>
<dbReference type="RefSeq" id="WP_105016985.1">
    <property type="nucleotide sequence ID" value="NZ_MSCN01000001.1"/>
</dbReference>
<keyword evidence="1" id="KW-0812">Transmembrane</keyword>
<dbReference type="EMBL" id="MSCN01000001">
    <property type="protein sequence ID" value="PQJ80386.1"/>
    <property type="molecule type" value="Genomic_DNA"/>
</dbReference>
<feature type="transmembrane region" description="Helical" evidence="1">
    <location>
        <begin position="254"/>
        <end position="274"/>
    </location>
</feature>
<feature type="transmembrane region" description="Helical" evidence="1">
    <location>
        <begin position="57"/>
        <end position="83"/>
    </location>
</feature>
<feature type="transmembrane region" description="Helical" evidence="1">
    <location>
        <begin position="229"/>
        <end position="248"/>
    </location>
</feature>
<dbReference type="OrthoDB" id="820796at2"/>
<organism evidence="2 3">
    <name type="scientific">Polaribacter porphyrae</name>
    <dbReference type="NCBI Taxonomy" id="1137780"/>
    <lineage>
        <taxon>Bacteria</taxon>
        <taxon>Pseudomonadati</taxon>
        <taxon>Bacteroidota</taxon>
        <taxon>Flavobacteriia</taxon>
        <taxon>Flavobacteriales</taxon>
        <taxon>Flavobacteriaceae</taxon>
    </lineage>
</organism>
<accession>A0A2S7WSE3</accession>
<evidence type="ECO:0000313" key="3">
    <source>
        <dbReference type="Proteomes" id="UP000238882"/>
    </source>
</evidence>
<feature type="transmembrane region" description="Helical" evidence="1">
    <location>
        <begin position="125"/>
        <end position="145"/>
    </location>
</feature>
<protein>
    <submittedName>
        <fullName evidence="2">Uncharacterized protein</fullName>
    </submittedName>
</protein>
<reference evidence="2 3" key="1">
    <citation type="submission" date="2016-12" db="EMBL/GenBank/DDBJ databases">
        <title>Trade-off between light-utilization and light-protection in marine flavobacteria.</title>
        <authorList>
            <person name="Kumagai Y."/>
            <person name="Yoshizawa S."/>
            <person name="Kogure K."/>
            <person name="Iwasaki W."/>
        </authorList>
    </citation>
    <scope>NUCLEOTIDE SEQUENCE [LARGE SCALE GENOMIC DNA]</scope>
    <source>
        <strain evidence="2 3">NBRC 108759</strain>
    </source>
</reference>
<dbReference type="AlphaFoldDB" id="A0A2S7WSE3"/>
<keyword evidence="1" id="KW-1133">Transmembrane helix</keyword>
<feature type="transmembrane region" description="Helical" evidence="1">
    <location>
        <begin position="21"/>
        <end position="45"/>
    </location>
</feature>
<keyword evidence="1" id="KW-0472">Membrane</keyword>
<name>A0A2S7WSE3_9FLAO</name>
<keyword evidence="3" id="KW-1185">Reference proteome</keyword>
<dbReference type="Proteomes" id="UP000238882">
    <property type="component" value="Unassembled WGS sequence"/>
</dbReference>